<feature type="region of interest" description="Disordered" evidence="1">
    <location>
        <begin position="140"/>
        <end position="162"/>
    </location>
</feature>
<dbReference type="VEuPathDB" id="FungiDB:CDV56_108273"/>
<dbReference type="STRING" id="41047.A0A397H9Q9"/>
<dbReference type="EMBL" id="NKHU02000071">
    <property type="protein sequence ID" value="RHZ58153.1"/>
    <property type="molecule type" value="Genomic_DNA"/>
</dbReference>
<name>A0A397H9Q9_ASPTH</name>
<evidence type="ECO:0000313" key="3">
    <source>
        <dbReference type="Proteomes" id="UP000215305"/>
    </source>
</evidence>
<dbReference type="AlphaFoldDB" id="A0A397H9Q9"/>
<dbReference type="GeneID" id="38130247"/>
<organism evidence="2 3">
    <name type="scientific">Aspergillus thermomutatus</name>
    <name type="common">Neosartorya pseudofischeri</name>
    <dbReference type="NCBI Taxonomy" id="41047"/>
    <lineage>
        <taxon>Eukaryota</taxon>
        <taxon>Fungi</taxon>
        <taxon>Dikarya</taxon>
        <taxon>Ascomycota</taxon>
        <taxon>Pezizomycotina</taxon>
        <taxon>Eurotiomycetes</taxon>
        <taxon>Eurotiomycetidae</taxon>
        <taxon>Eurotiales</taxon>
        <taxon>Aspergillaceae</taxon>
        <taxon>Aspergillus</taxon>
        <taxon>Aspergillus subgen. Fumigati</taxon>
    </lineage>
</organism>
<dbReference type="OrthoDB" id="5422777at2759"/>
<accession>A0A397H9Q9</accession>
<evidence type="ECO:0000256" key="1">
    <source>
        <dbReference type="SAM" id="MobiDB-lite"/>
    </source>
</evidence>
<protein>
    <submittedName>
        <fullName evidence="2">Uncharacterized protein</fullName>
    </submittedName>
</protein>
<reference evidence="2" key="1">
    <citation type="submission" date="2018-08" db="EMBL/GenBank/DDBJ databases">
        <title>Draft genome sequence of azole-resistant Aspergillus thermomutatus (Neosartorya pseudofischeri) strain HMR AF 39, isolated from a human nasal aspirate.</title>
        <authorList>
            <person name="Parent-Michaud M."/>
            <person name="Dufresne P.J."/>
            <person name="Fournier E."/>
            <person name="Martineau C."/>
            <person name="Moreira S."/>
            <person name="Perkins V."/>
            <person name="De Repentigny L."/>
            <person name="Dufresne S.F."/>
        </authorList>
    </citation>
    <scope>NUCLEOTIDE SEQUENCE [LARGE SCALE GENOMIC DNA]</scope>
    <source>
        <strain evidence="2">HMR AF 39</strain>
    </source>
</reference>
<sequence>MKSPSDAQSLLQRLERRIPFFASEDSDSENLDFEGSEELDFLTASKKRQVVAWKTLLTNHTTGKSRTNQHVRMTARKFALKVKEVAGPVTSFLCILEYSITGLPKIEYYGLYHELKAWSRRTPFPKLLKEAATKFWGSSNQVKSLGKNGPPGPPDTETAPSKDIEAELTTLLTPYKSTEIDHGLAQNAVLSQLGSSTNMFNRFEYHPEQSRPLQMAFNIPPDLLHHFYNIHKDSKLSAILTVPAEDRVASLGDKFGCQVHYYDQAAQERSKTRRSSGLLTNFIDEMLLYPKVSPVKVCGQKNPIHYVNTSSQDTLVDVVNPDFSLGVTELRDHDLSATQQGRKTSQGSSVFSGNVSVNQDIAFAAGIDGISPEIPEGMKLLIWNWKSRDAQDSSAEKIASYLISESEGYFHCVQFKDWVKEATGSSGAVRFLESKYDCLSAMLYYYLRRHAEEYGKYLDVKKIEERTCQTTFLEFLRHCHNLLSRPLKVANPSRSTTGTIPLPKGVNSKPSTTGLLGVSLFGLSAVNKASRLVNGSLWKIMCATLFESWGKIPAAREESTLGDGIWFDNHTNALTESQAELDANNPHISRRPRPDQFCIHRVCGSTNSLLAVEYKPPHKLSVETLRAGVRPMELWEEMVKCNAVPTDPMEKLRYEWIVQFQLSNLTIV</sequence>
<dbReference type="Proteomes" id="UP000215305">
    <property type="component" value="Unassembled WGS sequence"/>
</dbReference>
<gene>
    <name evidence="2" type="ORF">CDV56_108273</name>
</gene>
<comment type="caution">
    <text evidence="2">The sequence shown here is derived from an EMBL/GenBank/DDBJ whole genome shotgun (WGS) entry which is preliminary data.</text>
</comment>
<dbReference type="RefSeq" id="XP_026615346.1">
    <property type="nucleotide sequence ID" value="XM_026761892.1"/>
</dbReference>
<evidence type="ECO:0000313" key="2">
    <source>
        <dbReference type="EMBL" id="RHZ58153.1"/>
    </source>
</evidence>
<keyword evidence="3" id="KW-1185">Reference proteome</keyword>
<proteinExistence type="predicted"/>